<dbReference type="PANTHER" id="PTHR47331">
    <property type="entry name" value="PHD-TYPE DOMAIN-CONTAINING PROTEIN"/>
    <property type="match status" value="1"/>
</dbReference>
<evidence type="ECO:0000313" key="2">
    <source>
        <dbReference type="EMBL" id="GBN86515.1"/>
    </source>
</evidence>
<dbReference type="OrthoDB" id="6432901at2759"/>
<gene>
    <name evidence="2" type="ORF">AVEN_61732_1</name>
</gene>
<dbReference type="InterPro" id="IPR001584">
    <property type="entry name" value="Integrase_cat-core"/>
</dbReference>
<dbReference type="InterPro" id="IPR012337">
    <property type="entry name" value="RNaseH-like_sf"/>
</dbReference>
<dbReference type="Pfam" id="PF18701">
    <property type="entry name" value="DUF5641"/>
    <property type="match status" value="1"/>
</dbReference>
<dbReference type="Gene3D" id="3.30.420.10">
    <property type="entry name" value="Ribonuclease H-like superfamily/Ribonuclease H"/>
    <property type="match status" value="1"/>
</dbReference>
<dbReference type="InterPro" id="IPR040676">
    <property type="entry name" value="DUF5641"/>
</dbReference>
<evidence type="ECO:0000259" key="1">
    <source>
        <dbReference type="PROSITE" id="PS50994"/>
    </source>
</evidence>
<proteinExistence type="predicted"/>
<keyword evidence="3" id="KW-1185">Reference proteome</keyword>
<dbReference type="Proteomes" id="UP000499080">
    <property type="component" value="Unassembled WGS sequence"/>
</dbReference>
<dbReference type="SUPFAM" id="SSF53098">
    <property type="entry name" value="Ribonuclease H-like"/>
    <property type="match status" value="1"/>
</dbReference>
<dbReference type="EMBL" id="BGPR01021330">
    <property type="protein sequence ID" value="GBN86515.1"/>
    <property type="molecule type" value="Genomic_DNA"/>
</dbReference>
<dbReference type="PANTHER" id="PTHR47331:SF4">
    <property type="entry name" value="PEPTIDASE S1 DOMAIN-CONTAINING PROTEIN"/>
    <property type="match status" value="1"/>
</dbReference>
<dbReference type="Pfam" id="PF05380">
    <property type="entry name" value="Peptidase_A17"/>
    <property type="match status" value="1"/>
</dbReference>
<dbReference type="GO" id="GO:0003676">
    <property type="term" value="F:nucleic acid binding"/>
    <property type="evidence" value="ECO:0007669"/>
    <property type="project" value="InterPro"/>
</dbReference>
<comment type="caution">
    <text evidence="2">The sequence shown here is derived from an EMBL/GenBank/DDBJ whole genome shotgun (WGS) entry which is preliminary data.</text>
</comment>
<dbReference type="InterPro" id="IPR036397">
    <property type="entry name" value="RNaseH_sf"/>
</dbReference>
<name>A0A4Y2SH24_ARAVE</name>
<organism evidence="2 3">
    <name type="scientific">Araneus ventricosus</name>
    <name type="common">Orbweaver spider</name>
    <name type="synonym">Epeira ventricosa</name>
    <dbReference type="NCBI Taxonomy" id="182803"/>
    <lineage>
        <taxon>Eukaryota</taxon>
        <taxon>Metazoa</taxon>
        <taxon>Ecdysozoa</taxon>
        <taxon>Arthropoda</taxon>
        <taxon>Chelicerata</taxon>
        <taxon>Arachnida</taxon>
        <taxon>Araneae</taxon>
        <taxon>Araneomorphae</taxon>
        <taxon>Entelegynae</taxon>
        <taxon>Araneoidea</taxon>
        <taxon>Araneidae</taxon>
        <taxon>Araneus</taxon>
    </lineage>
</organism>
<dbReference type="InterPro" id="IPR041588">
    <property type="entry name" value="Integrase_H2C2"/>
</dbReference>
<dbReference type="PROSITE" id="PS50994">
    <property type="entry name" value="INTEGRASE"/>
    <property type="match status" value="1"/>
</dbReference>
<dbReference type="InterPro" id="IPR008042">
    <property type="entry name" value="Retrotrans_Pao"/>
</dbReference>
<reference evidence="2 3" key="1">
    <citation type="journal article" date="2019" name="Sci. Rep.">
        <title>Orb-weaving spider Araneus ventricosus genome elucidates the spidroin gene catalogue.</title>
        <authorList>
            <person name="Kono N."/>
            <person name="Nakamura H."/>
            <person name="Ohtoshi R."/>
            <person name="Moran D.A.P."/>
            <person name="Shinohara A."/>
            <person name="Yoshida Y."/>
            <person name="Fujiwara M."/>
            <person name="Mori M."/>
            <person name="Tomita M."/>
            <person name="Arakawa K."/>
        </authorList>
    </citation>
    <scope>NUCLEOTIDE SEQUENCE [LARGE SCALE GENOMIC DNA]</scope>
</reference>
<protein>
    <recommendedName>
        <fullName evidence="1">Integrase catalytic domain-containing protein</fullName>
    </recommendedName>
</protein>
<dbReference type="Pfam" id="PF17921">
    <property type="entry name" value="Integrase_H2C2"/>
    <property type="match status" value="1"/>
</dbReference>
<dbReference type="Gene3D" id="1.10.340.70">
    <property type="match status" value="1"/>
</dbReference>
<sequence>MELHKWVSNHPELLYDNKNLNYVFPSDSNSVKTLGMQWRPTSDIFTFQVTVKLKDNFSKREVLSNIARLFDPLGLIGPVITSAKIFLQRLWLQKLNWNDTVPLNDLNDWLKFLKDLPAVNKLEIPRCAIITNPVAIDLHCFCDASDKAYGAVLYLCSKNESGEVQTNILCSKSRVCPIKATTTPRLELSATLLLARFVSKVISIIQVQINHIYMWSDSTIALAWIKTPHEKLKTYVSNRVKTINTLCPNFDWRHVNSADNPADLISRGTSATNLVNNSLWFHGPTFIKSEISLPVDTIELNNNEFLNEVKTSCASVLICNSSNDFISDILNLSNSFTKLCRIVSYIFRFIHNLKNPTERKKGKLNISEIKEASNFMVKQVQLSAFSEEIKGLSKGLDIKQSKIKNLAPFLDEDNILRVGGRLQKTRLTQDEKHPKLLPAKHRLTKIIMESFHKRYLHVGPQTLLHLVRQEFWPVGGRNLARKIVNECIVCFKNKPAVHIEIVGDLTSEAFIAVLKRFIRRRGKPTEIYSDCGTNFIVAARELRRVVASLRKDEPVNKFFMEESIRWKFNPPAAPHFGGLWEAAIKSAKLHLKWTIGKQILTYEEFLTLIIQIEACLHSRPLCPISEDPSELAVLTPGHFIIGTALTTIPEENLLDEKISSLKRWKLTQQLFQSFWKRWSSEYITSLQRRNKLQKSQQNVKLNDLVLLKDNIPPLHWKLGRVTEVYPSADDKVRVVLVKTANRLLKRPIHKLSVLPIEN</sequence>
<dbReference type="AlphaFoldDB" id="A0A4Y2SH24"/>
<evidence type="ECO:0000313" key="3">
    <source>
        <dbReference type="Proteomes" id="UP000499080"/>
    </source>
</evidence>
<accession>A0A4Y2SH24</accession>
<feature type="domain" description="Integrase catalytic" evidence="1">
    <location>
        <begin position="456"/>
        <end position="644"/>
    </location>
</feature>
<dbReference type="GO" id="GO:0015074">
    <property type="term" value="P:DNA integration"/>
    <property type="evidence" value="ECO:0007669"/>
    <property type="project" value="InterPro"/>
</dbReference>